<evidence type="ECO:0000256" key="1">
    <source>
        <dbReference type="ARBA" id="ARBA00022729"/>
    </source>
</evidence>
<sequence length="36" mass="4224">MFIGLFTFKGVLLMKEHKKLYKAGKLWLAMTIFTFA</sequence>
<accession>A0A9D1VHV2</accession>
<organism evidence="2 3">
    <name type="scientific">Candidatus Limosilactobacillus merdigallinarum</name>
    <dbReference type="NCBI Taxonomy" id="2838652"/>
    <lineage>
        <taxon>Bacteria</taxon>
        <taxon>Bacillati</taxon>
        <taxon>Bacillota</taxon>
        <taxon>Bacilli</taxon>
        <taxon>Lactobacillales</taxon>
        <taxon>Lactobacillaceae</taxon>
        <taxon>Limosilactobacillus</taxon>
    </lineage>
</organism>
<protein>
    <submittedName>
        <fullName evidence="2">KxYKxGKxW signal peptide domain-containing protein</fullName>
    </submittedName>
</protein>
<dbReference type="Proteomes" id="UP000824231">
    <property type="component" value="Unassembled WGS sequence"/>
</dbReference>
<dbReference type="AlphaFoldDB" id="A0A9D1VHV2"/>
<dbReference type="Pfam" id="PF19258">
    <property type="entry name" value="KxYKxGKxW_sig"/>
    <property type="match status" value="1"/>
</dbReference>
<reference evidence="2" key="2">
    <citation type="submission" date="2021-04" db="EMBL/GenBank/DDBJ databases">
        <authorList>
            <person name="Gilroy R."/>
        </authorList>
    </citation>
    <scope>NUCLEOTIDE SEQUENCE</scope>
    <source>
        <strain evidence="2">ChiSxjej3B15-572</strain>
    </source>
</reference>
<keyword evidence="1" id="KW-0732">Signal</keyword>
<name>A0A9D1VHV2_9LACO</name>
<dbReference type="InterPro" id="IPR022263">
    <property type="entry name" value="KxYKxGKxW"/>
</dbReference>
<comment type="caution">
    <text evidence="2">The sequence shown here is derived from an EMBL/GenBank/DDBJ whole genome shotgun (WGS) entry which is preliminary data.</text>
</comment>
<reference evidence="2" key="1">
    <citation type="journal article" date="2021" name="PeerJ">
        <title>Extensive microbial diversity within the chicken gut microbiome revealed by metagenomics and culture.</title>
        <authorList>
            <person name="Gilroy R."/>
            <person name="Ravi A."/>
            <person name="Getino M."/>
            <person name="Pursley I."/>
            <person name="Horton D.L."/>
            <person name="Alikhan N.F."/>
            <person name="Baker D."/>
            <person name="Gharbi K."/>
            <person name="Hall N."/>
            <person name="Watson M."/>
            <person name="Adriaenssens E.M."/>
            <person name="Foster-Nyarko E."/>
            <person name="Jarju S."/>
            <person name="Secka A."/>
            <person name="Antonio M."/>
            <person name="Oren A."/>
            <person name="Chaudhuri R.R."/>
            <person name="La Ragione R."/>
            <person name="Hildebrand F."/>
            <person name="Pallen M.J."/>
        </authorList>
    </citation>
    <scope>NUCLEOTIDE SEQUENCE</scope>
    <source>
        <strain evidence="2">ChiSxjej3B15-572</strain>
    </source>
</reference>
<evidence type="ECO:0000313" key="2">
    <source>
        <dbReference type="EMBL" id="HIX35665.1"/>
    </source>
</evidence>
<evidence type="ECO:0000313" key="3">
    <source>
        <dbReference type="Proteomes" id="UP000824231"/>
    </source>
</evidence>
<feature type="non-terminal residue" evidence="2">
    <location>
        <position position="36"/>
    </location>
</feature>
<dbReference type="NCBIfam" id="TIGR03715">
    <property type="entry name" value="KxYKxGKxW"/>
    <property type="match status" value="1"/>
</dbReference>
<gene>
    <name evidence="2" type="ORF">H9856_04630</name>
</gene>
<dbReference type="EMBL" id="DXFH01000019">
    <property type="protein sequence ID" value="HIX35665.1"/>
    <property type="molecule type" value="Genomic_DNA"/>
</dbReference>
<proteinExistence type="predicted"/>